<keyword evidence="1" id="KW-0732">Signal</keyword>
<reference evidence="2 3" key="1">
    <citation type="submission" date="2016-08" db="EMBL/GenBank/DDBJ databases">
        <title>Whole genome sequence of Mesorhizobium sp. strain UASWS1009 isolated from industrial sewage.</title>
        <authorList>
            <person name="Crovadore J."/>
            <person name="Calmin G."/>
            <person name="Chablais R."/>
            <person name="Cochard B."/>
            <person name="Lefort F."/>
        </authorList>
    </citation>
    <scope>NUCLEOTIDE SEQUENCE [LARGE SCALE GENOMIC DNA]</scope>
    <source>
        <strain evidence="2 3">UASWS1009</strain>
    </source>
</reference>
<dbReference type="AlphaFoldDB" id="A0A1C2E5F5"/>
<sequence length="156" mass="15992">MKKLVISAALATLAFAAPAHAGKLELGVLDCVIDGGQSYIIASNKGVTCTFRPYNSRKSELYTGVISKLGVDLGMTHQGQLSWAVLAASSSYDSGALAGKYFGVNAEASVVTGGGLNVLVGGFDNSYALQPLSVQAQTGLNVAAAVTSLELQHSLK</sequence>
<evidence type="ECO:0000256" key="1">
    <source>
        <dbReference type="SAM" id="SignalP"/>
    </source>
</evidence>
<dbReference type="EMBL" id="MDEO01000027">
    <property type="protein sequence ID" value="OCX22185.1"/>
    <property type="molecule type" value="Genomic_DNA"/>
</dbReference>
<feature type="signal peptide" evidence="1">
    <location>
        <begin position="1"/>
        <end position="21"/>
    </location>
</feature>
<evidence type="ECO:0000313" key="3">
    <source>
        <dbReference type="Proteomes" id="UP000094412"/>
    </source>
</evidence>
<dbReference type="STRING" id="1566387.QV13_06415"/>
<dbReference type="RefSeq" id="WP_024926226.1">
    <property type="nucleotide sequence ID" value="NZ_MDEO01000027.1"/>
</dbReference>
<organism evidence="2 3">
    <name type="scientific">Mesorhizobium hungaricum</name>
    <dbReference type="NCBI Taxonomy" id="1566387"/>
    <lineage>
        <taxon>Bacteria</taxon>
        <taxon>Pseudomonadati</taxon>
        <taxon>Pseudomonadota</taxon>
        <taxon>Alphaproteobacteria</taxon>
        <taxon>Hyphomicrobiales</taxon>
        <taxon>Phyllobacteriaceae</taxon>
        <taxon>Mesorhizobium</taxon>
    </lineage>
</organism>
<keyword evidence="3" id="KW-1185">Reference proteome</keyword>
<evidence type="ECO:0000313" key="2">
    <source>
        <dbReference type="EMBL" id="OCX22185.1"/>
    </source>
</evidence>
<comment type="caution">
    <text evidence="2">The sequence shown here is derived from an EMBL/GenBank/DDBJ whole genome shotgun (WGS) entry which is preliminary data.</text>
</comment>
<dbReference type="Pfam" id="PF06186">
    <property type="entry name" value="DUF992"/>
    <property type="match status" value="1"/>
</dbReference>
<dbReference type="OrthoDB" id="7362478at2"/>
<dbReference type="InterPro" id="IPR009333">
    <property type="entry name" value="DUF992"/>
</dbReference>
<name>A0A1C2E5F5_9HYPH</name>
<gene>
    <name evidence="2" type="ORF">QV13_06415</name>
</gene>
<proteinExistence type="predicted"/>
<protein>
    <recommendedName>
        <fullName evidence="4">DUF992 domain-containing protein</fullName>
    </recommendedName>
</protein>
<evidence type="ECO:0008006" key="4">
    <source>
        <dbReference type="Google" id="ProtNLM"/>
    </source>
</evidence>
<feature type="chain" id="PRO_5008660178" description="DUF992 domain-containing protein" evidence="1">
    <location>
        <begin position="22"/>
        <end position="156"/>
    </location>
</feature>
<dbReference type="Proteomes" id="UP000094412">
    <property type="component" value="Unassembled WGS sequence"/>
</dbReference>
<accession>A0A1C2E5F5</accession>